<gene>
    <name evidence="1" type="ORF">BH719_00080</name>
</gene>
<dbReference type="AlphaFoldDB" id="A0A1D8B029"/>
<dbReference type="EMBL" id="CP017298">
    <property type="protein sequence ID" value="AOS46493.1"/>
    <property type="molecule type" value="Genomic_DNA"/>
</dbReference>
<keyword evidence="2" id="KW-1185">Reference proteome</keyword>
<name>A0A1D8B029_9ACTO</name>
<organism evidence="1 2">
    <name type="scientific">Pauljensenia hongkongensis</name>
    <dbReference type="NCBI Taxonomy" id="178339"/>
    <lineage>
        <taxon>Bacteria</taxon>
        <taxon>Bacillati</taxon>
        <taxon>Actinomycetota</taxon>
        <taxon>Actinomycetes</taxon>
        <taxon>Actinomycetales</taxon>
        <taxon>Actinomycetaceae</taxon>
        <taxon>Pauljensenia</taxon>
    </lineage>
</organism>
<dbReference type="OrthoDB" id="4376397at2"/>
<dbReference type="STRING" id="178339.BH719_00080"/>
<reference evidence="1 2" key="1">
    <citation type="submission" date="2016-09" db="EMBL/GenBank/DDBJ databases">
        <title>Complete genome sequence of Actinomyces hongkongensis HKU8.</title>
        <authorList>
            <person name="Gao Y.-X."/>
            <person name="Zhou Y.-Y."/>
            <person name="Xie Y."/>
            <person name="Wang M."/>
            <person name="Wang S.-J."/>
            <person name="Shen S.-G."/>
        </authorList>
    </citation>
    <scope>NUCLEOTIDE SEQUENCE [LARGE SCALE GENOMIC DNA]</scope>
    <source>
        <strain evidence="1 2">HKU8</strain>
    </source>
</reference>
<dbReference type="RefSeq" id="WP_009399655.1">
    <property type="nucleotide sequence ID" value="NZ_CP017298.1"/>
</dbReference>
<protein>
    <recommendedName>
        <fullName evidence="3">DUF4276 domain-containing protein</fullName>
    </recommendedName>
</protein>
<evidence type="ECO:0000313" key="1">
    <source>
        <dbReference type="EMBL" id="AOS46493.1"/>
    </source>
</evidence>
<accession>A0A1D8B029</accession>
<dbReference type="Proteomes" id="UP000095214">
    <property type="component" value="Chromosome"/>
</dbReference>
<dbReference type="KEGG" id="phon:BH719_00080"/>
<sequence length="219" mass="24085">MMLAPLPAEVYVEGTTDVPIIHSLLEAAQWQVDASGIQVARGVKNIRKRMSSHAQAAQYYPRILFVDGDHHCPKELRVEMEGLSQITPVPTGLIIRVVDVCVESWVLADRDGLATFCGLSPSAIPDPVALGRKGSHKEVLLNVLSRARIKDVREAMVRTTKGKLSFGPLYGRRLADFATRHWSAIRAAGHNDSLARALDRLTQLHDSLEGGCGRPPLRR</sequence>
<evidence type="ECO:0008006" key="3">
    <source>
        <dbReference type="Google" id="ProtNLM"/>
    </source>
</evidence>
<evidence type="ECO:0000313" key="2">
    <source>
        <dbReference type="Proteomes" id="UP000095214"/>
    </source>
</evidence>
<proteinExistence type="predicted"/>